<comment type="catalytic activity">
    <reaction evidence="11">
        <text>8-oxo-GTP + H2O = 8-oxo-GMP + diphosphate + H(+)</text>
        <dbReference type="Rhea" id="RHEA:67616"/>
        <dbReference type="ChEBI" id="CHEBI:15377"/>
        <dbReference type="ChEBI" id="CHEBI:15378"/>
        <dbReference type="ChEBI" id="CHEBI:33019"/>
        <dbReference type="ChEBI" id="CHEBI:143553"/>
        <dbReference type="ChEBI" id="CHEBI:145694"/>
    </reaction>
</comment>
<dbReference type="InterPro" id="IPR000086">
    <property type="entry name" value="NUDIX_hydrolase_dom"/>
</dbReference>
<evidence type="ECO:0000256" key="15">
    <source>
        <dbReference type="ARBA" id="ARBA00041979"/>
    </source>
</evidence>
<dbReference type="STRING" id="52441.SAMN05216302_100355"/>
<sequence>MAGWHGSLRVIAQAGGNALTNGLGMTATDASTVVAVAAAVITQPDGNFLLTCRPEGKPYAGYWEFPGGKVEAEETPLQALGRELQEELGIQIQKADPWITRIFNYSHATVCLHFFRITQWYGKPWGREGQQLSWQSSVNITVSPILPANAPVFRALSLPSVYAITHASQQGVEASLQQIEQAFRNGLRLIQVREKEMDEKALRLFSEKVVWLAHDFDARVLLNSNMVLSRQLGADGVHLTGPQLMTLPERPDQEYGWCGASCHNVEELDQAEKLGLDFVVLGPVLPTLSHPGIKPLGWQKFAALIRHYPLPVYALGGLKLDDLVVAQELGAHGVAMMRGIDGI</sequence>
<dbReference type="GO" id="GO:0009228">
    <property type="term" value="P:thiamine biosynthetic process"/>
    <property type="evidence" value="ECO:0007669"/>
    <property type="project" value="UniProtKB-KW"/>
</dbReference>
<evidence type="ECO:0000256" key="12">
    <source>
        <dbReference type="ARBA" id="ARBA00038905"/>
    </source>
</evidence>
<dbReference type="CDD" id="cd03425">
    <property type="entry name" value="NUDIX_MutT_NudA_like"/>
    <property type="match status" value="1"/>
</dbReference>
<dbReference type="GO" id="GO:0046872">
    <property type="term" value="F:metal ion binding"/>
    <property type="evidence" value="ECO:0007669"/>
    <property type="project" value="UniProtKB-KW"/>
</dbReference>
<dbReference type="GO" id="GO:0006281">
    <property type="term" value="P:DNA repair"/>
    <property type="evidence" value="ECO:0007669"/>
    <property type="project" value="UniProtKB-KW"/>
</dbReference>
<comment type="similarity">
    <text evidence="2 17">Belongs to the Nudix hydrolase family.</text>
</comment>
<accession>A0A1I3Y6A1</accession>
<evidence type="ECO:0000256" key="3">
    <source>
        <dbReference type="ARBA" id="ARBA00022457"/>
    </source>
</evidence>
<evidence type="ECO:0000256" key="2">
    <source>
        <dbReference type="ARBA" id="ARBA00005582"/>
    </source>
</evidence>
<dbReference type="EC" id="3.6.1.55" evidence="12"/>
<evidence type="ECO:0000256" key="17">
    <source>
        <dbReference type="RuleBase" id="RU003476"/>
    </source>
</evidence>
<comment type="cofactor">
    <cofactor evidence="1">
        <name>Mg(2+)</name>
        <dbReference type="ChEBI" id="CHEBI:18420"/>
    </cofactor>
</comment>
<dbReference type="Pfam" id="PF02581">
    <property type="entry name" value="TMP-TENI"/>
    <property type="match status" value="1"/>
</dbReference>
<dbReference type="InterPro" id="IPR015797">
    <property type="entry name" value="NUDIX_hydrolase-like_dom_sf"/>
</dbReference>
<dbReference type="InterPro" id="IPR020084">
    <property type="entry name" value="NUDIX_hydrolase_CS"/>
</dbReference>
<evidence type="ECO:0000256" key="4">
    <source>
        <dbReference type="ARBA" id="ARBA00022705"/>
    </source>
</evidence>
<keyword evidence="5" id="KW-0479">Metal-binding</keyword>
<keyword evidence="8" id="KW-0460">Magnesium</keyword>
<evidence type="ECO:0000256" key="11">
    <source>
        <dbReference type="ARBA" id="ARBA00036904"/>
    </source>
</evidence>
<keyword evidence="7 17" id="KW-0378">Hydrolase</keyword>
<evidence type="ECO:0000256" key="16">
    <source>
        <dbReference type="ARBA" id="ARBA00042798"/>
    </source>
</evidence>
<dbReference type="CDD" id="cd00564">
    <property type="entry name" value="TMP_TenI"/>
    <property type="match status" value="1"/>
</dbReference>
<dbReference type="GO" id="GO:0044716">
    <property type="term" value="F:8-oxo-GDP phosphatase activity"/>
    <property type="evidence" value="ECO:0007669"/>
    <property type="project" value="TreeGrafter"/>
</dbReference>
<keyword evidence="6" id="KW-0227">DNA damage</keyword>
<dbReference type="GO" id="GO:0035539">
    <property type="term" value="F:8-oxo-7,8-dihydrodeoxyguanosine triphosphate pyrophosphatase activity"/>
    <property type="evidence" value="ECO:0007669"/>
    <property type="project" value="UniProtKB-EC"/>
</dbReference>
<dbReference type="PANTHER" id="PTHR47707">
    <property type="entry name" value="8-OXO-DGTP DIPHOSPHATASE"/>
    <property type="match status" value="1"/>
</dbReference>
<evidence type="ECO:0000313" key="20">
    <source>
        <dbReference type="Proteomes" id="UP000199533"/>
    </source>
</evidence>
<dbReference type="PRINTS" id="PR00502">
    <property type="entry name" value="NUDIXFAMILY"/>
</dbReference>
<keyword evidence="9" id="KW-0234">DNA repair</keyword>
<dbReference type="InterPro" id="IPR047127">
    <property type="entry name" value="MutT-like"/>
</dbReference>
<keyword evidence="4" id="KW-0235">DNA replication</keyword>
<dbReference type="Pfam" id="PF00293">
    <property type="entry name" value="NUDIX"/>
    <property type="match status" value="1"/>
</dbReference>
<comment type="catalytic activity">
    <reaction evidence="10">
        <text>8-oxo-dGTP + H2O = 8-oxo-dGMP + diphosphate + H(+)</text>
        <dbReference type="Rhea" id="RHEA:31575"/>
        <dbReference type="ChEBI" id="CHEBI:15377"/>
        <dbReference type="ChEBI" id="CHEBI:15378"/>
        <dbReference type="ChEBI" id="CHEBI:33019"/>
        <dbReference type="ChEBI" id="CHEBI:63224"/>
        <dbReference type="ChEBI" id="CHEBI:77896"/>
        <dbReference type="EC" id="3.6.1.55"/>
    </reaction>
</comment>
<dbReference type="InterPro" id="IPR036206">
    <property type="entry name" value="ThiamineP_synth_sf"/>
</dbReference>
<name>A0A1I3Y6A1_9PROT</name>
<dbReference type="SUPFAM" id="SSF55811">
    <property type="entry name" value="Nudix"/>
    <property type="match status" value="1"/>
</dbReference>
<organism evidence="19 20">
    <name type="scientific">Nitrosomonas aestuarii</name>
    <dbReference type="NCBI Taxonomy" id="52441"/>
    <lineage>
        <taxon>Bacteria</taxon>
        <taxon>Pseudomonadati</taxon>
        <taxon>Pseudomonadota</taxon>
        <taxon>Betaproteobacteria</taxon>
        <taxon>Nitrosomonadales</taxon>
        <taxon>Nitrosomonadaceae</taxon>
        <taxon>Nitrosomonas</taxon>
    </lineage>
</organism>
<dbReference type="AlphaFoldDB" id="A0A1I3Y6A1"/>
<dbReference type="NCBIfam" id="NF006530">
    <property type="entry name" value="PRK08999.1"/>
    <property type="match status" value="1"/>
</dbReference>
<evidence type="ECO:0000256" key="10">
    <source>
        <dbReference type="ARBA" id="ARBA00035861"/>
    </source>
</evidence>
<dbReference type="GO" id="GO:0008413">
    <property type="term" value="F:8-oxo-7,8-dihydroguanosine triphosphate pyrophosphatase activity"/>
    <property type="evidence" value="ECO:0007669"/>
    <property type="project" value="TreeGrafter"/>
</dbReference>
<dbReference type="PANTHER" id="PTHR47707:SF1">
    <property type="entry name" value="NUDIX HYDROLASE FAMILY PROTEIN"/>
    <property type="match status" value="1"/>
</dbReference>
<protein>
    <recommendedName>
        <fullName evidence="13">8-oxo-dGTP diphosphatase</fullName>
        <ecNumber evidence="12">3.6.1.55</ecNumber>
    </recommendedName>
    <alternativeName>
        <fullName evidence="16">7,8-dihydro-8-oxoguanine-triphosphatase</fullName>
    </alternativeName>
    <alternativeName>
        <fullName evidence="15">Mutator protein MutT</fullName>
    </alternativeName>
    <alternativeName>
        <fullName evidence="14">dGTP pyrophosphohydrolase</fullName>
    </alternativeName>
</protein>
<evidence type="ECO:0000256" key="1">
    <source>
        <dbReference type="ARBA" id="ARBA00001946"/>
    </source>
</evidence>
<reference evidence="20" key="1">
    <citation type="submission" date="2016-10" db="EMBL/GenBank/DDBJ databases">
        <authorList>
            <person name="Varghese N."/>
            <person name="Submissions S."/>
        </authorList>
    </citation>
    <scope>NUCLEOTIDE SEQUENCE [LARGE SCALE GENOMIC DNA]</scope>
    <source>
        <strain evidence="20">Nm69</strain>
    </source>
</reference>
<proteinExistence type="inferred from homology"/>
<evidence type="ECO:0000256" key="13">
    <source>
        <dbReference type="ARBA" id="ARBA00040794"/>
    </source>
</evidence>
<evidence type="ECO:0000256" key="8">
    <source>
        <dbReference type="ARBA" id="ARBA00022842"/>
    </source>
</evidence>
<dbReference type="InterPro" id="IPR020476">
    <property type="entry name" value="Nudix_hydrolase"/>
</dbReference>
<dbReference type="InterPro" id="IPR022998">
    <property type="entry name" value="ThiamineP_synth_TenI"/>
</dbReference>
<dbReference type="PROSITE" id="PS51462">
    <property type="entry name" value="NUDIX"/>
    <property type="match status" value="1"/>
</dbReference>
<evidence type="ECO:0000256" key="7">
    <source>
        <dbReference type="ARBA" id="ARBA00022801"/>
    </source>
</evidence>
<dbReference type="EMBL" id="FOSP01000003">
    <property type="protein sequence ID" value="SFK27507.1"/>
    <property type="molecule type" value="Genomic_DNA"/>
</dbReference>
<dbReference type="SUPFAM" id="SSF51391">
    <property type="entry name" value="Thiamin phosphate synthase"/>
    <property type="match status" value="1"/>
</dbReference>
<dbReference type="PROSITE" id="PS00893">
    <property type="entry name" value="NUDIX_BOX"/>
    <property type="match status" value="1"/>
</dbReference>
<keyword evidence="20" id="KW-1185">Reference proteome</keyword>
<feature type="domain" description="Nudix hydrolase" evidence="18">
    <location>
        <begin position="31"/>
        <end position="160"/>
    </location>
</feature>
<dbReference type="Gene3D" id="3.20.20.70">
    <property type="entry name" value="Aldolase class I"/>
    <property type="match status" value="1"/>
</dbReference>
<dbReference type="Gene3D" id="3.90.79.10">
    <property type="entry name" value="Nucleoside Triphosphate Pyrophosphohydrolase"/>
    <property type="match status" value="1"/>
</dbReference>
<keyword evidence="3" id="KW-0515">Mutator protein</keyword>
<evidence type="ECO:0000259" key="18">
    <source>
        <dbReference type="PROSITE" id="PS51462"/>
    </source>
</evidence>
<dbReference type="GO" id="GO:0006260">
    <property type="term" value="P:DNA replication"/>
    <property type="evidence" value="ECO:0007669"/>
    <property type="project" value="UniProtKB-KW"/>
</dbReference>
<dbReference type="InterPro" id="IPR013785">
    <property type="entry name" value="Aldolase_TIM"/>
</dbReference>
<evidence type="ECO:0000313" key="19">
    <source>
        <dbReference type="EMBL" id="SFK27507.1"/>
    </source>
</evidence>
<gene>
    <name evidence="19" type="ORF">SAMN05216302_100355</name>
</gene>
<evidence type="ECO:0000256" key="6">
    <source>
        <dbReference type="ARBA" id="ARBA00022763"/>
    </source>
</evidence>
<evidence type="ECO:0000256" key="9">
    <source>
        <dbReference type="ARBA" id="ARBA00023204"/>
    </source>
</evidence>
<evidence type="ECO:0000256" key="5">
    <source>
        <dbReference type="ARBA" id="ARBA00022723"/>
    </source>
</evidence>
<dbReference type="GO" id="GO:0044715">
    <property type="term" value="F:8-oxo-dGDP phosphatase activity"/>
    <property type="evidence" value="ECO:0007669"/>
    <property type="project" value="TreeGrafter"/>
</dbReference>
<dbReference type="Proteomes" id="UP000199533">
    <property type="component" value="Unassembled WGS sequence"/>
</dbReference>
<evidence type="ECO:0000256" key="14">
    <source>
        <dbReference type="ARBA" id="ARBA00041592"/>
    </source>
</evidence>